<dbReference type="AlphaFoldDB" id="A0A0A9YEA9"/>
<evidence type="ECO:0000256" key="1">
    <source>
        <dbReference type="SAM" id="MobiDB-lite"/>
    </source>
</evidence>
<evidence type="ECO:0000313" key="2">
    <source>
        <dbReference type="EMBL" id="JAG27840.1"/>
    </source>
</evidence>
<sequence length="129" mass="14368">MSIVWIVFAREHLCHSSTGTISHTLLVQYNHFFSCAHGTTSVATIFLRKVAAARKVSFFSLRDTLRVVVPQLGQSLPDLKEATRRWLAPPPRPLAPPPAPPRGSSYPPPSPPLRRSPAIRHNTMDKPEQ</sequence>
<feature type="compositionally biased region" description="Pro residues" evidence="1">
    <location>
        <begin position="88"/>
        <end position="114"/>
    </location>
</feature>
<feature type="region of interest" description="Disordered" evidence="1">
    <location>
        <begin position="83"/>
        <end position="129"/>
    </location>
</feature>
<accession>A0A0A9YEA9</accession>
<name>A0A0A9YEA9_LYGHE</name>
<reference evidence="2" key="2">
    <citation type="submission" date="2014-07" db="EMBL/GenBank/DDBJ databases">
        <authorList>
            <person name="Hull J."/>
        </authorList>
    </citation>
    <scope>NUCLEOTIDE SEQUENCE</scope>
</reference>
<proteinExistence type="predicted"/>
<protein>
    <submittedName>
        <fullName evidence="2">Uncharacterized protein</fullName>
    </submittedName>
</protein>
<gene>
    <name evidence="2" type="ORF">CM83_35218</name>
</gene>
<organism evidence="2">
    <name type="scientific">Lygus hesperus</name>
    <name type="common">Western plant bug</name>
    <dbReference type="NCBI Taxonomy" id="30085"/>
    <lineage>
        <taxon>Eukaryota</taxon>
        <taxon>Metazoa</taxon>
        <taxon>Ecdysozoa</taxon>
        <taxon>Arthropoda</taxon>
        <taxon>Hexapoda</taxon>
        <taxon>Insecta</taxon>
        <taxon>Pterygota</taxon>
        <taxon>Neoptera</taxon>
        <taxon>Paraneoptera</taxon>
        <taxon>Hemiptera</taxon>
        <taxon>Heteroptera</taxon>
        <taxon>Panheteroptera</taxon>
        <taxon>Cimicomorpha</taxon>
        <taxon>Miridae</taxon>
        <taxon>Mirini</taxon>
        <taxon>Lygus</taxon>
    </lineage>
</organism>
<dbReference type="EMBL" id="GBHO01015764">
    <property type="protein sequence ID" value="JAG27840.1"/>
    <property type="molecule type" value="Transcribed_RNA"/>
</dbReference>
<reference evidence="2" key="1">
    <citation type="journal article" date="2014" name="PLoS ONE">
        <title>Transcriptome-Based Identification of ABC Transporters in the Western Tarnished Plant Bug Lygus hesperus.</title>
        <authorList>
            <person name="Hull J.J."/>
            <person name="Chaney K."/>
            <person name="Geib S.M."/>
            <person name="Fabrick J.A."/>
            <person name="Brent C.S."/>
            <person name="Walsh D."/>
            <person name="Lavine L.C."/>
        </authorList>
    </citation>
    <scope>NUCLEOTIDE SEQUENCE</scope>
</reference>